<evidence type="ECO:0000259" key="1">
    <source>
        <dbReference type="Pfam" id="PF13473"/>
    </source>
</evidence>
<dbReference type="InterPro" id="IPR008972">
    <property type="entry name" value="Cupredoxin"/>
</dbReference>
<proteinExistence type="predicted"/>
<dbReference type="Proteomes" id="UP000178348">
    <property type="component" value="Unassembled WGS sequence"/>
</dbReference>
<sequence>MKNNKLAVSLILGSLIILGAILFSGNKAAPSPVGEGGGSNVYMENGKQVIEISAKGGYSPRATTAKAGIPTIIRMKTQGTFDCSAALTVPKVGFQKFLPSSGATDIAISAEQAQGTVQGICGMGMYNFGVAFQ</sequence>
<feature type="domain" description="EfeO-type cupredoxin-like" evidence="1">
    <location>
        <begin position="16"/>
        <end position="126"/>
    </location>
</feature>
<dbReference type="EMBL" id="MHLB01000041">
    <property type="protein sequence ID" value="OGZ01348.1"/>
    <property type="molecule type" value="Genomic_DNA"/>
</dbReference>
<dbReference type="Pfam" id="PF13473">
    <property type="entry name" value="Cupredoxin_1"/>
    <property type="match status" value="1"/>
</dbReference>
<comment type="caution">
    <text evidence="2">The sequence shown here is derived from an EMBL/GenBank/DDBJ whole genome shotgun (WGS) entry which is preliminary data.</text>
</comment>
<gene>
    <name evidence="2" type="ORF">A2946_00835</name>
</gene>
<dbReference type="Gene3D" id="2.60.40.420">
    <property type="entry name" value="Cupredoxins - blue copper proteins"/>
    <property type="match status" value="1"/>
</dbReference>
<evidence type="ECO:0000313" key="3">
    <source>
        <dbReference type="Proteomes" id="UP000178348"/>
    </source>
</evidence>
<dbReference type="InterPro" id="IPR028096">
    <property type="entry name" value="EfeO_Cupredoxin"/>
</dbReference>
<organism evidence="2 3">
    <name type="scientific">Candidatus Liptonbacteria bacterium RIFCSPLOWO2_01_FULL_53_13</name>
    <dbReference type="NCBI Taxonomy" id="1798651"/>
    <lineage>
        <taxon>Bacteria</taxon>
        <taxon>Candidatus Liptoniibacteriota</taxon>
    </lineage>
</organism>
<evidence type="ECO:0000313" key="2">
    <source>
        <dbReference type="EMBL" id="OGZ01348.1"/>
    </source>
</evidence>
<accession>A0A1G2CLP4</accession>
<name>A0A1G2CLP4_9BACT</name>
<dbReference type="AlphaFoldDB" id="A0A1G2CLP4"/>
<reference evidence="2 3" key="1">
    <citation type="journal article" date="2016" name="Nat. Commun.">
        <title>Thousands of microbial genomes shed light on interconnected biogeochemical processes in an aquifer system.</title>
        <authorList>
            <person name="Anantharaman K."/>
            <person name="Brown C.T."/>
            <person name="Hug L.A."/>
            <person name="Sharon I."/>
            <person name="Castelle C.J."/>
            <person name="Probst A.J."/>
            <person name="Thomas B.C."/>
            <person name="Singh A."/>
            <person name="Wilkins M.J."/>
            <person name="Karaoz U."/>
            <person name="Brodie E.L."/>
            <person name="Williams K.H."/>
            <person name="Hubbard S.S."/>
            <person name="Banfield J.F."/>
        </authorList>
    </citation>
    <scope>NUCLEOTIDE SEQUENCE [LARGE SCALE GENOMIC DNA]</scope>
</reference>
<protein>
    <recommendedName>
        <fullName evidence="1">EfeO-type cupredoxin-like domain-containing protein</fullName>
    </recommendedName>
</protein>